<protein>
    <submittedName>
        <fullName evidence="1">Uncharacterized protein</fullName>
    </submittedName>
</protein>
<sequence length="61" mass="6947">MNFVDAANVVWYSRDMVDDGRYPGVPTELNELDAQLDRRLESCNATFGDLIDAFPDPYLAY</sequence>
<feature type="non-terminal residue" evidence="1">
    <location>
        <position position="61"/>
    </location>
</feature>
<dbReference type="EMBL" id="LAZR01039593">
    <property type="protein sequence ID" value="KKL16615.1"/>
    <property type="molecule type" value="Genomic_DNA"/>
</dbReference>
<gene>
    <name evidence="1" type="ORF">LCGC14_2493820</name>
</gene>
<accession>A0A0F9B4M5</accession>
<organism evidence="1">
    <name type="scientific">marine sediment metagenome</name>
    <dbReference type="NCBI Taxonomy" id="412755"/>
    <lineage>
        <taxon>unclassified sequences</taxon>
        <taxon>metagenomes</taxon>
        <taxon>ecological metagenomes</taxon>
    </lineage>
</organism>
<dbReference type="AlphaFoldDB" id="A0A0F9B4M5"/>
<reference evidence="1" key="1">
    <citation type="journal article" date="2015" name="Nature">
        <title>Complex archaea that bridge the gap between prokaryotes and eukaryotes.</title>
        <authorList>
            <person name="Spang A."/>
            <person name="Saw J.H."/>
            <person name="Jorgensen S.L."/>
            <person name="Zaremba-Niedzwiedzka K."/>
            <person name="Martijn J."/>
            <person name="Lind A.E."/>
            <person name="van Eijk R."/>
            <person name="Schleper C."/>
            <person name="Guy L."/>
            <person name="Ettema T.J."/>
        </authorList>
    </citation>
    <scope>NUCLEOTIDE SEQUENCE</scope>
</reference>
<name>A0A0F9B4M5_9ZZZZ</name>
<proteinExistence type="predicted"/>
<evidence type="ECO:0000313" key="1">
    <source>
        <dbReference type="EMBL" id="KKL16615.1"/>
    </source>
</evidence>
<comment type="caution">
    <text evidence="1">The sequence shown here is derived from an EMBL/GenBank/DDBJ whole genome shotgun (WGS) entry which is preliminary data.</text>
</comment>